<accession>A0A382E4L7</accession>
<name>A0A382E4L7_9ZZZZ</name>
<protein>
    <submittedName>
        <fullName evidence="1">Uncharacterized protein</fullName>
    </submittedName>
</protein>
<evidence type="ECO:0000313" key="1">
    <source>
        <dbReference type="EMBL" id="SVB45349.1"/>
    </source>
</evidence>
<gene>
    <name evidence="1" type="ORF">METZ01_LOCUS198203</name>
</gene>
<organism evidence="1">
    <name type="scientific">marine metagenome</name>
    <dbReference type="NCBI Taxonomy" id="408172"/>
    <lineage>
        <taxon>unclassified sequences</taxon>
        <taxon>metagenomes</taxon>
        <taxon>ecological metagenomes</taxon>
    </lineage>
</organism>
<dbReference type="EMBL" id="UINC01042555">
    <property type="protein sequence ID" value="SVB45349.1"/>
    <property type="molecule type" value="Genomic_DNA"/>
</dbReference>
<proteinExistence type="predicted"/>
<sequence length="36" mass="4106">MDKILSVLTLFLLADEEGDFIKIIGENDHGNLLYVR</sequence>
<dbReference type="AlphaFoldDB" id="A0A382E4L7"/>
<reference evidence="1" key="1">
    <citation type="submission" date="2018-05" db="EMBL/GenBank/DDBJ databases">
        <authorList>
            <person name="Lanie J.A."/>
            <person name="Ng W.-L."/>
            <person name="Kazmierczak K.M."/>
            <person name="Andrzejewski T.M."/>
            <person name="Davidsen T.M."/>
            <person name="Wayne K.J."/>
            <person name="Tettelin H."/>
            <person name="Glass J.I."/>
            <person name="Rusch D."/>
            <person name="Podicherti R."/>
            <person name="Tsui H.-C.T."/>
            <person name="Winkler M.E."/>
        </authorList>
    </citation>
    <scope>NUCLEOTIDE SEQUENCE</scope>
</reference>